<sequence>MTAPVREESELDELRLGCPVRPSGPRDRVDGARVRWVATPRDLGEAASLMARAHELGLTVLPRGGGSKITWLDPPAVIDLLVDLADLAEIRYDERTELLTVGAGAGVAVAQDVLARAGRRLALDPPSPRATFGGVLAAAEFGPLTHLYGPPAVQVVDATVVLPDGTVTTVADRAKLLGSGIYDLRWTHPGAPHQASLVVEATLRTYPQPPAAAWVVCPVLQPLQVATLRDDVLSANLAPAAIELDMPGVRRTAQAGGRRDATGVLAVLLEGSTISLADRARLLVHRLGGHAYLTSHAPAWWGRYPFRPDEVAVRLYAPSGDLHSVCYALVDAVGSPVPVRGSIGVGQAWAAVPADLPPGRLIAVLETLREVLLARSGSAVVQAAPPHLRELLAPYRVP</sequence>
<evidence type="ECO:0000313" key="3">
    <source>
        <dbReference type="Proteomes" id="UP000601223"/>
    </source>
</evidence>
<dbReference type="RefSeq" id="WP_203747504.1">
    <property type="nucleotide sequence ID" value="NZ_BONF01000020.1"/>
</dbReference>
<dbReference type="PANTHER" id="PTHR11748:SF103">
    <property type="entry name" value="GLYCOLATE OXIDASE SUBUNIT GLCE"/>
    <property type="match status" value="1"/>
</dbReference>
<dbReference type="SUPFAM" id="SSF56176">
    <property type="entry name" value="FAD-binding/transporter-associated domain-like"/>
    <property type="match status" value="1"/>
</dbReference>
<name>A0A8J3JPA2_9ACTN</name>
<dbReference type="AlphaFoldDB" id="A0A8J3JPA2"/>
<dbReference type="Pfam" id="PF01565">
    <property type="entry name" value="FAD_binding_4"/>
    <property type="match status" value="1"/>
</dbReference>
<dbReference type="PROSITE" id="PS51387">
    <property type="entry name" value="FAD_PCMH"/>
    <property type="match status" value="1"/>
</dbReference>
<dbReference type="InterPro" id="IPR006094">
    <property type="entry name" value="Oxid_FAD_bind_N"/>
</dbReference>
<evidence type="ECO:0000313" key="2">
    <source>
        <dbReference type="EMBL" id="GIF82368.1"/>
    </source>
</evidence>
<keyword evidence="3" id="KW-1185">Reference proteome</keyword>
<dbReference type="InterPro" id="IPR036318">
    <property type="entry name" value="FAD-bd_PCMH-like_sf"/>
</dbReference>
<dbReference type="InterPro" id="IPR016169">
    <property type="entry name" value="FAD-bd_PCMH_sub2"/>
</dbReference>
<protein>
    <recommendedName>
        <fullName evidence="1">FAD-binding PCMH-type domain-containing protein</fullName>
    </recommendedName>
</protein>
<feature type="domain" description="FAD-binding PCMH-type" evidence="1">
    <location>
        <begin position="29"/>
        <end position="208"/>
    </location>
</feature>
<proteinExistence type="predicted"/>
<accession>A0A8J3JPA2</accession>
<dbReference type="PANTHER" id="PTHR11748">
    <property type="entry name" value="D-LACTATE DEHYDROGENASE"/>
    <property type="match status" value="1"/>
</dbReference>
<dbReference type="Gene3D" id="3.30.465.10">
    <property type="match status" value="1"/>
</dbReference>
<gene>
    <name evidence="2" type="ORF">Cba03nite_37170</name>
</gene>
<dbReference type="Proteomes" id="UP000601223">
    <property type="component" value="Unassembled WGS sequence"/>
</dbReference>
<organism evidence="2 3">
    <name type="scientific">Catellatospora bangladeshensis</name>
    <dbReference type="NCBI Taxonomy" id="310355"/>
    <lineage>
        <taxon>Bacteria</taxon>
        <taxon>Bacillati</taxon>
        <taxon>Actinomycetota</taxon>
        <taxon>Actinomycetes</taxon>
        <taxon>Micromonosporales</taxon>
        <taxon>Micromonosporaceae</taxon>
        <taxon>Catellatospora</taxon>
    </lineage>
</organism>
<comment type="caution">
    <text evidence="2">The sequence shown here is derived from an EMBL/GenBank/DDBJ whole genome shotgun (WGS) entry which is preliminary data.</text>
</comment>
<evidence type="ECO:0000259" key="1">
    <source>
        <dbReference type="PROSITE" id="PS51387"/>
    </source>
</evidence>
<dbReference type="InterPro" id="IPR016166">
    <property type="entry name" value="FAD-bd_PCMH"/>
</dbReference>
<dbReference type="EMBL" id="BONF01000020">
    <property type="protein sequence ID" value="GIF82368.1"/>
    <property type="molecule type" value="Genomic_DNA"/>
</dbReference>
<dbReference type="GO" id="GO:0071949">
    <property type="term" value="F:FAD binding"/>
    <property type="evidence" value="ECO:0007669"/>
    <property type="project" value="InterPro"/>
</dbReference>
<reference evidence="2 3" key="1">
    <citation type="submission" date="2021-01" db="EMBL/GenBank/DDBJ databases">
        <title>Whole genome shotgun sequence of Catellatospora bangladeshensis NBRC 107357.</title>
        <authorList>
            <person name="Komaki H."/>
            <person name="Tamura T."/>
        </authorList>
    </citation>
    <scope>NUCLEOTIDE SEQUENCE [LARGE SCALE GENOMIC DNA]</scope>
    <source>
        <strain evidence="2 3">NBRC 107357</strain>
    </source>
</reference>